<evidence type="ECO:0000313" key="2">
    <source>
        <dbReference type="EMBL" id="MBO0657371.1"/>
    </source>
</evidence>
<dbReference type="RefSeq" id="WP_143587556.1">
    <property type="nucleotide sequence ID" value="NZ_JAFMOF010000008.1"/>
</dbReference>
<dbReference type="Proteomes" id="UP000664781">
    <property type="component" value="Unassembled WGS sequence"/>
</dbReference>
<feature type="region of interest" description="Disordered" evidence="1">
    <location>
        <begin position="469"/>
        <end position="488"/>
    </location>
</feature>
<sequence length="488" mass="54161">MSGALLTALLRVRAAQEGRAQRAARFRHLHIADEPLVVAAYNLAGDPASPLGIVYGTDRERPCFRVAPEPRNRDIRFRLLNTFFSDFVAYVDALPEGDPPQVIAGNQATLDYLFRIGDSVRFLPVGEGVEPETVLGGRHLVRLVERRQRPGAATAVALTRDLAAHWITGQSALEDAALGPLLAWIDPPEGQTGRGAAESAEHTGLPVGPLPKPEWDEKLARLITKFNEARDGATDPKLVSRLGTPVKRMVRDALMESWDDVWRGLDLLVDLPEAPHAQERWAEDSEDWAAWRKYIHVPEARLARKTSARAAVWQLGDREQAQRRVEAQKIVDDPLKFVAAVADGLALSGLVVSADPDRKIVPPGRKNKVSRPLFTLSLERPSPLPLHTEVFWLDRLACQGRIVEMTMSPPRVTIEIAKGTRRTRGEDPTFPRLGREARFTTLDPGQDWRIKLPDADEVWTHSHMVPETQAVADQDSDFVPQLPDGDDA</sequence>
<name>A0A939JQF2_9ACTN</name>
<evidence type="ECO:0000313" key="3">
    <source>
        <dbReference type="Proteomes" id="UP000664781"/>
    </source>
</evidence>
<proteinExistence type="predicted"/>
<dbReference type="EMBL" id="JAFMOF010000008">
    <property type="protein sequence ID" value="MBO0657371.1"/>
    <property type="molecule type" value="Genomic_DNA"/>
</dbReference>
<comment type="caution">
    <text evidence="2">The sequence shown here is derived from an EMBL/GenBank/DDBJ whole genome shotgun (WGS) entry which is preliminary data.</text>
</comment>
<reference evidence="2" key="1">
    <citation type="submission" date="2021-03" db="EMBL/GenBank/DDBJ databases">
        <title>Streptomyces strains.</title>
        <authorList>
            <person name="Lund M.B."/>
            <person name="Toerring T."/>
        </authorList>
    </citation>
    <scope>NUCLEOTIDE SEQUENCE</scope>
    <source>
        <strain evidence="2">JCM 4242</strain>
    </source>
</reference>
<keyword evidence="3" id="KW-1185">Reference proteome</keyword>
<accession>A0A939JQF2</accession>
<evidence type="ECO:0000256" key="1">
    <source>
        <dbReference type="SAM" id="MobiDB-lite"/>
    </source>
</evidence>
<dbReference type="AlphaFoldDB" id="A0A939JQF2"/>
<protein>
    <submittedName>
        <fullName evidence="2">Uncharacterized protein</fullName>
    </submittedName>
</protein>
<gene>
    <name evidence="2" type="ORF">J1792_33070</name>
</gene>
<feature type="region of interest" description="Disordered" evidence="1">
    <location>
        <begin position="189"/>
        <end position="211"/>
    </location>
</feature>
<organism evidence="2 3">
    <name type="scientific">Streptomyces triculaminicus</name>
    <dbReference type="NCBI Taxonomy" id="2816232"/>
    <lineage>
        <taxon>Bacteria</taxon>
        <taxon>Bacillati</taxon>
        <taxon>Actinomycetota</taxon>
        <taxon>Actinomycetes</taxon>
        <taxon>Kitasatosporales</taxon>
        <taxon>Streptomycetaceae</taxon>
        <taxon>Streptomyces</taxon>
    </lineage>
</organism>